<protein>
    <submittedName>
        <fullName evidence="1">Uncharacterized protein</fullName>
    </submittedName>
</protein>
<name>A0AAD9IUI8_9ANNE</name>
<keyword evidence="2" id="KW-1185">Reference proteome</keyword>
<gene>
    <name evidence="1" type="ORF">LSH36_1235g00010</name>
</gene>
<dbReference type="AlphaFoldDB" id="A0AAD9IUI8"/>
<dbReference type="Proteomes" id="UP001208570">
    <property type="component" value="Unassembled WGS sequence"/>
</dbReference>
<reference evidence="1" key="1">
    <citation type="journal article" date="2023" name="Mol. Biol. Evol.">
        <title>Third-Generation Sequencing Reveals the Adaptive Role of the Epigenome in Three Deep-Sea Polychaetes.</title>
        <authorList>
            <person name="Perez M."/>
            <person name="Aroh O."/>
            <person name="Sun Y."/>
            <person name="Lan Y."/>
            <person name="Juniper S.K."/>
            <person name="Young C.R."/>
            <person name="Angers B."/>
            <person name="Qian P.Y."/>
        </authorList>
    </citation>
    <scope>NUCLEOTIDE SEQUENCE</scope>
    <source>
        <strain evidence="1">P08H-3</strain>
    </source>
</reference>
<sequence>MKFAAVDCNDIWTESCTELTRTSCSESCGSGWQTLIYNCREGIRGKGKYKCTTTCNEKDCDNSCTHLRDNKRCARLNFGACSKGCGVGVYTSRYMCMGRTYTCEEPCCCKPCSESSSGAGTDTTNMQIDRPGFLPGGSDGSGGTPTLCKDVQALPASDKQIVCPPLFIQ</sequence>
<accession>A0AAD9IUI8</accession>
<evidence type="ECO:0000313" key="2">
    <source>
        <dbReference type="Proteomes" id="UP001208570"/>
    </source>
</evidence>
<comment type="caution">
    <text evidence="1">The sequence shown here is derived from an EMBL/GenBank/DDBJ whole genome shotgun (WGS) entry which is preliminary data.</text>
</comment>
<organism evidence="1 2">
    <name type="scientific">Paralvinella palmiformis</name>
    <dbReference type="NCBI Taxonomy" id="53620"/>
    <lineage>
        <taxon>Eukaryota</taxon>
        <taxon>Metazoa</taxon>
        <taxon>Spiralia</taxon>
        <taxon>Lophotrochozoa</taxon>
        <taxon>Annelida</taxon>
        <taxon>Polychaeta</taxon>
        <taxon>Sedentaria</taxon>
        <taxon>Canalipalpata</taxon>
        <taxon>Terebellida</taxon>
        <taxon>Terebelliformia</taxon>
        <taxon>Alvinellidae</taxon>
        <taxon>Paralvinella</taxon>
    </lineage>
</organism>
<dbReference type="EMBL" id="JAODUP010001236">
    <property type="protein sequence ID" value="KAK2140823.1"/>
    <property type="molecule type" value="Genomic_DNA"/>
</dbReference>
<evidence type="ECO:0000313" key="1">
    <source>
        <dbReference type="EMBL" id="KAK2140823.1"/>
    </source>
</evidence>
<proteinExistence type="predicted"/>